<evidence type="ECO:0000256" key="2">
    <source>
        <dbReference type="ARBA" id="ARBA00022670"/>
    </source>
</evidence>
<gene>
    <name evidence="6" type="ORF">C2S53_003046</name>
</gene>
<protein>
    <recommendedName>
        <fullName evidence="5">Ubiquitin-like protease family profile domain-containing protein</fullName>
    </recommendedName>
</protein>
<dbReference type="GO" id="GO:0006508">
    <property type="term" value="P:proteolysis"/>
    <property type="evidence" value="ECO:0007669"/>
    <property type="project" value="UniProtKB-KW"/>
</dbReference>
<evidence type="ECO:0000313" key="6">
    <source>
        <dbReference type="EMBL" id="KAH6837259.1"/>
    </source>
</evidence>
<dbReference type="Gene3D" id="3.40.395.10">
    <property type="entry name" value="Adenoviral Proteinase, Chain A"/>
    <property type="match status" value="1"/>
</dbReference>
<evidence type="ECO:0000256" key="1">
    <source>
        <dbReference type="ARBA" id="ARBA00005234"/>
    </source>
</evidence>
<feature type="compositionally biased region" description="Basic and acidic residues" evidence="4">
    <location>
        <begin position="541"/>
        <end position="565"/>
    </location>
</feature>
<comment type="caution">
    <text evidence="6">The sequence shown here is derived from an EMBL/GenBank/DDBJ whole genome shotgun (WGS) entry which is preliminary data.</text>
</comment>
<evidence type="ECO:0000313" key="7">
    <source>
        <dbReference type="Proteomes" id="UP001190926"/>
    </source>
</evidence>
<dbReference type="Proteomes" id="UP001190926">
    <property type="component" value="Unassembled WGS sequence"/>
</dbReference>
<evidence type="ECO:0000256" key="4">
    <source>
        <dbReference type="SAM" id="MobiDB-lite"/>
    </source>
</evidence>
<dbReference type="Pfam" id="PF02902">
    <property type="entry name" value="Peptidase_C48"/>
    <property type="match status" value="1"/>
</dbReference>
<keyword evidence="3" id="KW-0378">Hydrolase</keyword>
<evidence type="ECO:0000256" key="3">
    <source>
        <dbReference type="ARBA" id="ARBA00022801"/>
    </source>
</evidence>
<dbReference type="GO" id="GO:0008234">
    <property type="term" value="F:cysteine-type peptidase activity"/>
    <property type="evidence" value="ECO:0007669"/>
    <property type="project" value="InterPro"/>
</dbReference>
<sequence>MGAKGSGKGVLLSRRSDLSVLNTIRDNLDDAKFEKIKGSCFGHLFQQQEFICHGQLLGTLLKKLQRHSLKRMRLSFKINNDIVEFGPKEFAVMTGLRLAGDPETPSTSAFYSDVFKNKKPLYFVDIEKKLEAAHKAGQAGSETSYKLALLLVVYGILLAKDRTSKGVTLEYLHVVDDVQRSCLARAKRKDGRRAIDVHGFLYPVQAWLYEIMPSIASRYALPVGAEGDVFPRMLRWCVPKNMTTVYDEVRPFFSKKNSEVKRPLEMTAQEEPILLELGLHEFAESIESLRYAVDDYGSSDDCLDSSDDEISTDGAHAKGKRKLDGGASSPWSRPGKRTRSSHQDDSTSQVLSRLCENSEDMLSVMHDLCNSVARIADNVAAMQLDLNRLVNDGHGQAGTDLFRGSDGLFAGGEDMHIVGTSYAPHGVEVNEPATKPATEGVEPIIRASAQSEGGDEAMRAKEGSASDTESEDSDKTSSPREVDGKLNADTDASVYSEEEDGENQSSPEEEEAEEEADDTDDEESSAQTEAEASDESSSGMEESKESETDTVQERSENEHDTKDAGESSSQQAADGVGIDSQPADTNADMDDTWDITLATFLGLGKAEASRASESAAESAAEGPSQPRETGAASLEDTVNAAMADWAEHPVVAPKSHDPSMLEPVSNPSLAEFRLWYNEERKLPLSSQTEVRLPNHDLLWTTAPWFEGLVKRYGWLNTTHIDALLNLVLSKVKRAPDTFADNWAVIETYLWGTLQKGETNYAVRTLVPYILGTSPRMLKRPWAKVEKVYGIGNVNDDHWVCYAINLNRQSITVYDSQFRSRRWDDVKKHFTIISRYIPSACKKAGLWRKHQAPAAALLDQWSVVSNGDTPQQNNSHDCGIMALKVLECLCAGVPIHVIDPMKCGRYRNDYTAALFHLTKELGEEEAKQGRIAAAAFSTMSQRPRRGGQH</sequence>
<feature type="region of interest" description="Disordered" evidence="4">
    <location>
        <begin position="304"/>
        <end position="349"/>
    </location>
</feature>
<evidence type="ECO:0000259" key="5">
    <source>
        <dbReference type="PROSITE" id="PS50600"/>
    </source>
</evidence>
<organism evidence="6 7">
    <name type="scientific">Perilla frutescens var. hirtella</name>
    <name type="common">Perilla citriodora</name>
    <name type="synonym">Perilla setoyensis</name>
    <dbReference type="NCBI Taxonomy" id="608512"/>
    <lineage>
        <taxon>Eukaryota</taxon>
        <taxon>Viridiplantae</taxon>
        <taxon>Streptophyta</taxon>
        <taxon>Embryophyta</taxon>
        <taxon>Tracheophyta</taxon>
        <taxon>Spermatophyta</taxon>
        <taxon>Magnoliopsida</taxon>
        <taxon>eudicotyledons</taxon>
        <taxon>Gunneridae</taxon>
        <taxon>Pentapetalae</taxon>
        <taxon>asterids</taxon>
        <taxon>lamiids</taxon>
        <taxon>Lamiales</taxon>
        <taxon>Lamiaceae</taxon>
        <taxon>Nepetoideae</taxon>
        <taxon>Elsholtzieae</taxon>
        <taxon>Perilla</taxon>
    </lineage>
</organism>
<accession>A0AAD4JPY8</accession>
<reference evidence="6 7" key="1">
    <citation type="journal article" date="2021" name="Nat. Commun.">
        <title>Incipient diploidization of the medicinal plant Perilla within 10,000 years.</title>
        <authorList>
            <person name="Zhang Y."/>
            <person name="Shen Q."/>
            <person name="Leng L."/>
            <person name="Zhang D."/>
            <person name="Chen S."/>
            <person name="Shi Y."/>
            <person name="Ning Z."/>
            <person name="Chen S."/>
        </authorList>
    </citation>
    <scope>NUCLEOTIDE SEQUENCE [LARGE SCALE GENOMIC DNA]</scope>
    <source>
        <strain evidence="7">cv. PC099</strain>
    </source>
</reference>
<dbReference type="PANTHER" id="PTHR48449:SF1">
    <property type="entry name" value="DUF1985 DOMAIN-CONTAINING PROTEIN"/>
    <property type="match status" value="1"/>
</dbReference>
<name>A0AAD4JPY8_PERFH</name>
<comment type="similarity">
    <text evidence="1">Belongs to the peptidase C48 family.</text>
</comment>
<dbReference type="InterPro" id="IPR003653">
    <property type="entry name" value="Peptidase_C48_C"/>
</dbReference>
<keyword evidence="2" id="KW-0645">Protease</keyword>
<feature type="region of interest" description="Disordered" evidence="4">
    <location>
        <begin position="611"/>
        <end position="631"/>
    </location>
</feature>
<dbReference type="EMBL" id="SDAM02000018">
    <property type="protein sequence ID" value="KAH6837259.1"/>
    <property type="molecule type" value="Genomic_DNA"/>
</dbReference>
<feature type="compositionally biased region" description="Basic and acidic residues" evidence="4">
    <location>
        <begin position="473"/>
        <end position="488"/>
    </location>
</feature>
<feature type="compositionally biased region" description="Low complexity" evidence="4">
    <location>
        <begin position="525"/>
        <end position="540"/>
    </location>
</feature>
<keyword evidence="7" id="KW-1185">Reference proteome</keyword>
<feature type="compositionally biased region" description="Acidic residues" evidence="4">
    <location>
        <begin position="496"/>
        <end position="524"/>
    </location>
</feature>
<dbReference type="InterPro" id="IPR038765">
    <property type="entry name" value="Papain-like_cys_pep_sf"/>
</dbReference>
<feature type="domain" description="Ubiquitin-like protease family profile" evidence="5">
    <location>
        <begin position="690"/>
        <end position="888"/>
    </location>
</feature>
<feature type="region of interest" description="Disordered" evidence="4">
    <location>
        <begin position="449"/>
        <end position="589"/>
    </location>
</feature>
<feature type="compositionally biased region" description="Low complexity" evidence="4">
    <location>
        <begin position="611"/>
        <end position="621"/>
    </location>
</feature>
<proteinExistence type="inferred from homology"/>
<dbReference type="SUPFAM" id="SSF54001">
    <property type="entry name" value="Cysteine proteinases"/>
    <property type="match status" value="1"/>
</dbReference>
<dbReference type="PANTHER" id="PTHR48449">
    <property type="entry name" value="DUF1985 DOMAIN-CONTAINING PROTEIN"/>
    <property type="match status" value="1"/>
</dbReference>
<dbReference type="PROSITE" id="PS50600">
    <property type="entry name" value="ULP_PROTEASE"/>
    <property type="match status" value="1"/>
</dbReference>
<dbReference type="AlphaFoldDB" id="A0AAD4JPY8"/>